<keyword evidence="2" id="KW-1185">Reference proteome</keyword>
<name>A0AAV1SAU9_9ROSI</name>
<evidence type="ECO:0000313" key="2">
    <source>
        <dbReference type="Proteomes" id="UP001314170"/>
    </source>
</evidence>
<protein>
    <submittedName>
        <fullName evidence="1">Uncharacterized protein</fullName>
    </submittedName>
</protein>
<dbReference type="AlphaFoldDB" id="A0AAV1SAU9"/>
<gene>
    <name evidence="1" type="ORF">DCAF_LOCUS21097</name>
</gene>
<dbReference type="EMBL" id="CAWUPB010001173">
    <property type="protein sequence ID" value="CAK7348400.1"/>
    <property type="molecule type" value="Genomic_DNA"/>
</dbReference>
<evidence type="ECO:0000313" key="1">
    <source>
        <dbReference type="EMBL" id="CAK7348400.1"/>
    </source>
</evidence>
<reference evidence="1 2" key="1">
    <citation type="submission" date="2024-01" db="EMBL/GenBank/DDBJ databases">
        <authorList>
            <person name="Waweru B."/>
        </authorList>
    </citation>
    <scope>NUCLEOTIDE SEQUENCE [LARGE SCALE GENOMIC DNA]</scope>
</reference>
<dbReference type="Proteomes" id="UP001314170">
    <property type="component" value="Unassembled WGS sequence"/>
</dbReference>
<accession>A0AAV1SAU9</accession>
<comment type="caution">
    <text evidence="1">The sequence shown here is derived from an EMBL/GenBank/DDBJ whole genome shotgun (WGS) entry which is preliminary data.</text>
</comment>
<proteinExistence type="predicted"/>
<organism evidence="1 2">
    <name type="scientific">Dovyalis caffra</name>
    <dbReference type="NCBI Taxonomy" id="77055"/>
    <lineage>
        <taxon>Eukaryota</taxon>
        <taxon>Viridiplantae</taxon>
        <taxon>Streptophyta</taxon>
        <taxon>Embryophyta</taxon>
        <taxon>Tracheophyta</taxon>
        <taxon>Spermatophyta</taxon>
        <taxon>Magnoliopsida</taxon>
        <taxon>eudicotyledons</taxon>
        <taxon>Gunneridae</taxon>
        <taxon>Pentapetalae</taxon>
        <taxon>rosids</taxon>
        <taxon>fabids</taxon>
        <taxon>Malpighiales</taxon>
        <taxon>Salicaceae</taxon>
        <taxon>Flacourtieae</taxon>
        <taxon>Dovyalis</taxon>
    </lineage>
</organism>
<sequence>MISHSDEEIQKKENERSLHMIASHGAPDIIISGHDFSSFRWFVEGWGLGNAIKAVE</sequence>